<feature type="transmembrane region" description="Helical" evidence="9">
    <location>
        <begin position="41"/>
        <end position="60"/>
    </location>
</feature>
<comment type="subcellular location">
    <subcellularLocation>
        <location evidence="9">Membrane</location>
        <topology evidence="9">Single-pass membrane protein</topology>
    </subcellularLocation>
    <subcellularLocation>
        <location evidence="9">Endoplasmic reticulum membrane</location>
        <topology evidence="9">Single-pass membrane protein</topology>
    </subcellularLocation>
</comment>
<evidence type="ECO:0000256" key="7">
    <source>
        <dbReference type="ARBA" id="ARBA00037157"/>
    </source>
</evidence>
<evidence type="ECO:0000256" key="3">
    <source>
        <dbReference type="ARBA" id="ARBA00022824"/>
    </source>
</evidence>
<keyword evidence="6" id="KW-0834">Unfolded protein response</keyword>
<feature type="region of interest" description="Disordered" evidence="10">
    <location>
        <begin position="1"/>
        <end position="33"/>
    </location>
</feature>
<organism evidence="11 12">
    <name type="scientific">Sciurus vulgaris</name>
    <name type="common">Eurasian red squirrel</name>
    <dbReference type="NCBI Taxonomy" id="55149"/>
    <lineage>
        <taxon>Eukaryota</taxon>
        <taxon>Metazoa</taxon>
        <taxon>Chordata</taxon>
        <taxon>Craniata</taxon>
        <taxon>Vertebrata</taxon>
        <taxon>Euteleostomi</taxon>
        <taxon>Mammalia</taxon>
        <taxon>Eutheria</taxon>
        <taxon>Euarchontoglires</taxon>
        <taxon>Glires</taxon>
        <taxon>Rodentia</taxon>
        <taxon>Sciuromorpha</taxon>
        <taxon>Sciuridae</taxon>
        <taxon>Sciurinae</taxon>
        <taxon>Sciurini</taxon>
        <taxon>Sciurus</taxon>
    </lineage>
</organism>
<dbReference type="Proteomes" id="UP000694564">
    <property type="component" value="Chromosome 8"/>
</dbReference>
<evidence type="ECO:0000256" key="6">
    <source>
        <dbReference type="ARBA" id="ARBA00023230"/>
    </source>
</evidence>
<comment type="function">
    <text evidence="7">Interacts with target proteins during their translocation into the lumen of the endoplasmic reticulum. Protects unfolded target proteins against degradation during ER stress. May facilitate glycosylation of target proteins after termination of ER stress. May modulate the use of N-glycosylation sites on target proteins.</text>
</comment>
<dbReference type="AlphaFoldDB" id="A0A8D2B4V1"/>
<keyword evidence="12" id="KW-1185">Reference proteome</keyword>
<evidence type="ECO:0000256" key="5">
    <source>
        <dbReference type="ARBA" id="ARBA00023136"/>
    </source>
</evidence>
<evidence type="ECO:0000256" key="9">
    <source>
        <dbReference type="RuleBase" id="RU364120"/>
    </source>
</evidence>
<proteinExistence type="inferred from homology"/>
<dbReference type="Ensembl" id="ENSSVLT00005010299.1">
    <property type="protein sequence ID" value="ENSSVLP00005009296.1"/>
    <property type="gene ID" value="ENSSVLG00005007459.1"/>
</dbReference>
<evidence type="ECO:0000313" key="12">
    <source>
        <dbReference type="Proteomes" id="UP000694564"/>
    </source>
</evidence>
<name>A0A8D2B4V1_SCIVU</name>
<keyword evidence="2 9" id="KW-0812">Transmembrane</keyword>
<keyword evidence="3 9" id="KW-0256">Endoplasmic reticulum</keyword>
<dbReference type="Pfam" id="PF06624">
    <property type="entry name" value="RAMP4"/>
    <property type="match status" value="1"/>
</dbReference>
<keyword evidence="5 9" id="KW-0472">Membrane</keyword>
<evidence type="ECO:0000256" key="2">
    <source>
        <dbReference type="ARBA" id="ARBA00022692"/>
    </source>
</evidence>
<dbReference type="GO" id="GO:0030968">
    <property type="term" value="P:endoplasmic reticulum unfolded protein response"/>
    <property type="evidence" value="ECO:0007669"/>
    <property type="project" value="TreeGrafter"/>
</dbReference>
<reference evidence="11" key="1">
    <citation type="submission" date="2025-05" db="UniProtKB">
        <authorList>
            <consortium name="Ensembl"/>
        </authorList>
    </citation>
    <scope>IDENTIFICATION</scope>
</reference>
<evidence type="ECO:0000313" key="11">
    <source>
        <dbReference type="Ensembl" id="ENSSVLP00005009296.1"/>
    </source>
</evidence>
<evidence type="ECO:0000256" key="4">
    <source>
        <dbReference type="ARBA" id="ARBA00022989"/>
    </source>
</evidence>
<dbReference type="Ensembl" id="ENSSVLT00005026335.1">
    <property type="protein sequence ID" value="ENSSVLP00005023686.1"/>
    <property type="gene ID" value="ENSSVLG00005018815.1"/>
</dbReference>
<dbReference type="GO" id="GO:0005789">
    <property type="term" value="C:endoplasmic reticulum membrane"/>
    <property type="evidence" value="ECO:0007669"/>
    <property type="project" value="UniProtKB-SubCell"/>
</dbReference>
<comment type="subunit">
    <text evidence="8">Interacts with SEC61B, SEC61A1 and the SEC61 complex. Interacts with CANX.</text>
</comment>
<evidence type="ECO:0000256" key="10">
    <source>
        <dbReference type="SAM" id="MobiDB-lite"/>
    </source>
</evidence>
<evidence type="ECO:0000256" key="8">
    <source>
        <dbReference type="ARBA" id="ARBA00038831"/>
    </source>
</evidence>
<accession>A0A8D2B4V1</accession>
<protein>
    <recommendedName>
        <fullName evidence="9">Stress-associated endoplasmic reticulum protein</fullName>
    </recommendedName>
</protein>
<comment type="similarity">
    <text evidence="1 9">Belongs to the RAMP4 family.</text>
</comment>
<dbReference type="InterPro" id="IPR010580">
    <property type="entry name" value="ER_stress-assoc"/>
</dbReference>
<dbReference type="GeneTree" id="ENSGT01130000282125"/>
<keyword evidence="4 9" id="KW-1133">Transmembrane helix</keyword>
<dbReference type="PANTHER" id="PTHR15601">
    <property type="entry name" value="STRESS ASSOCIATED ENDOPLASMIC RETICULUM PROTEIN SERP1/RAMP4"/>
    <property type="match status" value="1"/>
</dbReference>
<evidence type="ECO:0000256" key="1">
    <source>
        <dbReference type="ARBA" id="ARBA00005500"/>
    </source>
</evidence>
<dbReference type="OrthoDB" id="16679at2759"/>
<comment type="function">
    <text evidence="9">Interacts with target proteins during translocation into the lumen of the endoplasmic reticulum. Protects unfolded target proteins against degradation and facilitate correct glycosylation.</text>
</comment>
<sequence>MVGKQRIQLDKKQGKHRISCSAGGPKTSQKVPEEKTTVRPWLLALFIYFSVCGSSIFQIMQSIRKGM</sequence>
<dbReference type="PANTHER" id="PTHR15601:SF14">
    <property type="entry name" value="STRESS-ASSOCIATED ENDOPLASMIC RETICULUM PROTEIN 1"/>
    <property type="match status" value="1"/>
</dbReference>